<reference evidence="8" key="1">
    <citation type="submission" date="2015-08" db="EMBL/GenBank/DDBJ databases">
        <title>Genome sequence of the strict anaerobe Clostridium homopropionicum LuHBu1 (DSM 5847T).</title>
        <authorList>
            <person name="Poehlein A."/>
            <person name="Beck M."/>
            <person name="Schiel-Bengelsdorf B."/>
            <person name="Bengelsdorf F.R."/>
            <person name="Daniel R."/>
            <person name="Duerre P."/>
        </authorList>
    </citation>
    <scope>NUCLEOTIDE SEQUENCE [LARGE SCALE GENOMIC DNA]</scope>
    <source>
        <strain evidence="8">DSM 5847</strain>
    </source>
</reference>
<evidence type="ECO:0000256" key="2">
    <source>
        <dbReference type="ARBA" id="ARBA00022723"/>
    </source>
</evidence>
<dbReference type="Pfam" id="PF01327">
    <property type="entry name" value="Pep_deformylase"/>
    <property type="match status" value="1"/>
</dbReference>
<dbReference type="STRING" id="36844.SAMN04488501_108115"/>
<dbReference type="PANTHER" id="PTHR10458">
    <property type="entry name" value="PEPTIDE DEFORMYLASE"/>
    <property type="match status" value="1"/>
</dbReference>
<evidence type="ECO:0000256" key="5">
    <source>
        <dbReference type="ARBA" id="ARBA00023004"/>
    </source>
</evidence>
<dbReference type="GO" id="GO:0006412">
    <property type="term" value="P:translation"/>
    <property type="evidence" value="ECO:0007669"/>
    <property type="project" value="UniProtKB-UniRule"/>
</dbReference>
<dbReference type="Proteomes" id="UP000037043">
    <property type="component" value="Unassembled WGS sequence"/>
</dbReference>
<dbReference type="EC" id="3.5.1.88" evidence="6"/>
<evidence type="ECO:0000256" key="3">
    <source>
        <dbReference type="ARBA" id="ARBA00022801"/>
    </source>
</evidence>
<feature type="active site" evidence="6">
    <location>
        <position position="131"/>
    </location>
</feature>
<protein>
    <recommendedName>
        <fullName evidence="6">Peptide deformylase</fullName>
        <shortName evidence="6">PDF</shortName>
        <ecNumber evidence="6">3.5.1.88</ecNumber>
    </recommendedName>
    <alternativeName>
        <fullName evidence="6">Polypeptide deformylase</fullName>
    </alternativeName>
</protein>
<dbReference type="GO" id="GO:0042586">
    <property type="term" value="F:peptide deformylase activity"/>
    <property type="evidence" value="ECO:0007669"/>
    <property type="project" value="UniProtKB-UniRule"/>
</dbReference>
<dbReference type="NCBIfam" id="TIGR00079">
    <property type="entry name" value="pept_deformyl"/>
    <property type="match status" value="1"/>
</dbReference>
<dbReference type="PRINTS" id="PR01576">
    <property type="entry name" value="PDEFORMYLASE"/>
</dbReference>
<dbReference type="Gene3D" id="3.90.45.10">
    <property type="entry name" value="Peptide deformylase"/>
    <property type="match status" value="1"/>
</dbReference>
<evidence type="ECO:0000313" key="7">
    <source>
        <dbReference type="EMBL" id="KOA20522.1"/>
    </source>
</evidence>
<name>A0A0L6ZC40_9CLOT</name>
<dbReference type="EMBL" id="LHUR01000013">
    <property type="protein sequence ID" value="KOA20522.1"/>
    <property type="molecule type" value="Genomic_DNA"/>
</dbReference>
<feature type="binding site" evidence="6">
    <location>
        <position position="134"/>
    </location>
    <ligand>
        <name>Fe cation</name>
        <dbReference type="ChEBI" id="CHEBI:24875"/>
    </ligand>
</feature>
<dbReference type="NCBIfam" id="NF001159">
    <property type="entry name" value="PRK00150.1-3"/>
    <property type="match status" value="1"/>
</dbReference>
<keyword evidence="5 6" id="KW-0408">Iron</keyword>
<dbReference type="InterPro" id="IPR023635">
    <property type="entry name" value="Peptide_deformylase"/>
</dbReference>
<dbReference type="PATRIC" id="fig|1121318.3.peg.1118"/>
<feature type="binding site" evidence="6">
    <location>
        <position position="88"/>
    </location>
    <ligand>
        <name>Fe cation</name>
        <dbReference type="ChEBI" id="CHEBI:24875"/>
    </ligand>
</feature>
<keyword evidence="8" id="KW-1185">Reference proteome</keyword>
<feature type="binding site" evidence="6">
    <location>
        <position position="130"/>
    </location>
    <ligand>
        <name>Fe cation</name>
        <dbReference type="ChEBI" id="CHEBI:24875"/>
    </ligand>
</feature>
<dbReference type="GO" id="GO:0046872">
    <property type="term" value="F:metal ion binding"/>
    <property type="evidence" value="ECO:0007669"/>
    <property type="project" value="UniProtKB-KW"/>
</dbReference>
<dbReference type="PANTHER" id="PTHR10458:SF22">
    <property type="entry name" value="PEPTIDE DEFORMYLASE"/>
    <property type="match status" value="1"/>
</dbReference>
<accession>A0A0L6ZC40</accession>
<comment type="caution">
    <text evidence="7">The sequence shown here is derived from an EMBL/GenBank/DDBJ whole genome shotgun (WGS) entry which is preliminary data.</text>
</comment>
<dbReference type="AlphaFoldDB" id="A0A0L6ZC40"/>
<evidence type="ECO:0000256" key="1">
    <source>
        <dbReference type="ARBA" id="ARBA00010759"/>
    </source>
</evidence>
<dbReference type="PIRSF" id="PIRSF004749">
    <property type="entry name" value="Pep_def"/>
    <property type="match status" value="1"/>
</dbReference>
<evidence type="ECO:0000256" key="6">
    <source>
        <dbReference type="HAMAP-Rule" id="MF_00163"/>
    </source>
</evidence>
<organism evidence="7 8">
    <name type="scientific">Clostridium homopropionicum DSM 5847</name>
    <dbReference type="NCBI Taxonomy" id="1121318"/>
    <lineage>
        <taxon>Bacteria</taxon>
        <taxon>Bacillati</taxon>
        <taxon>Bacillota</taxon>
        <taxon>Clostridia</taxon>
        <taxon>Eubacteriales</taxon>
        <taxon>Clostridiaceae</taxon>
        <taxon>Clostridium</taxon>
    </lineage>
</organism>
<dbReference type="HAMAP" id="MF_00163">
    <property type="entry name" value="Pep_deformylase"/>
    <property type="match status" value="1"/>
</dbReference>
<dbReference type="RefSeq" id="WP_052220689.1">
    <property type="nucleotide sequence ID" value="NZ_LHUR01000013.1"/>
</dbReference>
<keyword evidence="4 6" id="KW-0648">Protein biosynthesis</keyword>
<proteinExistence type="inferred from homology"/>
<comment type="similarity">
    <text evidence="1 6">Belongs to the polypeptide deformylase family.</text>
</comment>
<keyword evidence="3 6" id="KW-0378">Hydrolase</keyword>
<dbReference type="InterPro" id="IPR036821">
    <property type="entry name" value="Peptide_deformylase_sf"/>
</dbReference>
<evidence type="ECO:0000256" key="4">
    <source>
        <dbReference type="ARBA" id="ARBA00022917"/>
    </source>
</evidence>
<comment type="cofactor">
    <cofactor evidence="6">
        <name>Fe(2+)</name>
        <dbReference type="ChEBI" id="CHEBI:29033"/>
    </cofactor>
    <text evidence="6">Binds 1 Fe(2+) ion.</text>
</comment>
<dbReference type="CDD" id="cd00487">
    <property type="entry name" value="Pep_deformylase"/>
    <property type="match status" value="1"/>
</dbReference>
<comment type="catalytic activity">
    <reaction evidence="6">
        <text>N-terminal N-formyl-L-methionyl-[peptide] + H2O = N-terminal L-methionyl-[peptide] + formate</text>
        <dbReference type="Rhea" id="RHEA:24420"/>
        <dbReference type="Rhea" id="RHEA-COMP:10639"/>
        <dbReference type="Rhea" id="RHEA-COMP:10640"/>
        <dbReference type="ChEBI" id="CHEBI:15377"/>
        <dbReference type="ChEBI" id="CHEBI:15740"/>
        <dbReference type="ChEBI" id="CHEBI:49298"/>
        <dbReference type="ChEBI" id="CHEBI:64731"/>
        <dbReference type="EC" id="3.5.1.88"/>
    </reaction>
</comment>
<sequence length="150" mass="16681">MALRNIRKEGDSILRKKSKKIEEINDRIITLIEDMKETMYAADGVGLAAPQIGILKRLVVIDVGEGPITLINPEILKAHGSQIDFEGCLSIPGEQGKVDRPLNVTVRALNEKGEEFEMEGEGLLARAFCHEIDHLNGILFIDKVMEESEE</sequence>
<gene>
    <name evidence="6 7" type="primary">def</name>
    <name evidence="7" type="ORF">CLHOM_11100</name>
</gene>
<dbReference type="FunFam" id="3.90.45.10:FF:000005">
    <property type="entry name" value="Peptide deformylase"/>
    <property type="match status" value="1"/>
</dbReference>
<evidence type="ECO:0000313" key="8">
    <source>
        <dbReference type="Proteomes" id="UP000037043"/>
    </source>
</evidence>
<comment type="function">
    <text evidence="6">Removes the formyl group from the N-terminal Met of newly synthesized proteins. Requires at least a dipeptide for an efficient rate of reaction. N-terminal L-methionine is a prerequisite for activity but the enzyme has broad specificity at other positions.</text>
</comment>
<keyword evidence="2 6" id="KW-0479">Metal-binding</keyword>
<dbReference type="SUPFAM" id="SSF56420">
    <property type="entry name" value="Peptide deformylase"/>
    <property type="match status" value="1"/>
</dbReference>